<accession>A0ABV2SCS9</accession>
<organism evidence="1 2">
    <name type="scientific">Endozoicomonas lisbonensis</name>
    <dbReference type="NCBI Taxonomy" id="3120522"/>
    <lineage>
        <taxon>Bacteria</taxon>
        <taxon>Pseudomonadati</taxon>
        <taxon>Pseudomonadota</taxon>
        <taxon>Gammaproteobacteria</taxon>
        <taxon>Oceanospirillales</taxon>
        <taxon>Endozoicomonadaceae</taxon>
        <taxon>Endozoicomonas</taxon>
    </lineage>
</organism>
<dbReference type="Proteomes" id="UP001549366">
    <property type="component" value="Unassembled WGS sequence"/>
</dbReference>
<comment type="caution">
    <text evidence="1">The sequence shown here is derived from an EMBL/GenBank/DDBJ whole genome shotgun (WGS) entry which is preliminary data.</text>
</comment>
<sequence>MQVILQRNYETYKTESEIFVQKKGDFKGLQKIFKITDRRHSRFSFQHNMDFDQTMSDIEGL</sequence>
<proteinExistence type="predicted"/>
<gene>
    <name evidence="1" type="ORF">V5J35_000768</name>
</gene>
<reference evidence="1 2" key="1">
    <citation type="submission" date="2024-06" db="EMBL/GenBank/DDBJ databases">
        <title>Genomic Encyclopedia of Type Strains, Phase V (KMG-V): Genome sequencing to study the core and pangenomes of soil and plant-associated prokaryotes.</title>
        <authorList>
            <person name="Whitman W."/>
        </authorList>
    </citation>
    <scope>NUCLEOTIDE SEQUENCE [LARGE SCALE GENOMIC DNA]</scope>
    <source>
        <strain evidence="1 2">NE40</strain>
    </source>
</reference>
<keyword evidence="2" id="KW-1185">Reference proteome</keyword>
<dbReference type="EMBL" id="JBEWTB010000002">
    <property type="protein sequence ID" value="MET4755576.1"/>
    <property type="molecule type" value="Genomic_DNA"/>
</dbReference>
<protein>
    <submittedName>
        <fullName evidence="1">Uncharacterized protein</fullName>
    </submittedName>
</protein>
<evidence type="ECO:0000313" key="2">
    <source>
        <dbReference type="Proteomes" id="UP001549366"/>
    </source>
</evidence>
<evidence type="ECO:0000313" key="1">
    <source>
        <dbReference type="EMBL" id="MET4755576.1"/>
    </source>
</evidence>
<name>A0ABV2SCS9_9GAMM</name>